<reference evidence="2 3" key="1">
    <citation type="submission" date="2024-02" db="EMBL/GenBank/DDBJ databases">
        <title>High-quality chromosome-scale genome assembly of Pensacola bahiagrass (Paspalum notatum Flugge var. saurae).</title>
        <authorList>
            <person name="Vega J.M."/>
            <person name="Podio M."/>
            <person name="Orjuela J."/>
            <person name="Siena L.A."/>
            <person name="Pessino S.C."/>
            <person name="Combes M.C."/>
            <person name="Mariac C."/>
            <person name="Albertini E."/>
            <person name="Pupilli F."/>
            <person name="Ortiz J.P.A."/>
            <person name="Leblanc O."/>
        </authorList>
    </citation>
    <scope>NUCLEOTIDE SEQUENCE [LARGE SCALE GENOMIC DNA]</scope>
    <source>
        <strain evidence="2">R1</strain>
        <tissue evidence="2">Leaf</tissue>
    </source>
</reference>
<evidence type="ECO:0000259" key="1">
    <source>
        <dbReference type="Pfam" id="PF07727"/>
    </source>
</evidence>
<dbReference type="SUPFAM" id="SSF56672">
    <property type="entry name" value="DNA/RNA polymerases"/>
    <property type="match status" value="1"/>
</dbReference>
<accession>A0AAQ3SG97</accession>
<dbReference type="InterPro" id="IPR043502">
    <property type="entry name" value="DNA/RNA_pol_sf"/>
</dbReference>
<evidence type="ECO:0000313" key="2">
    <source>
        <dbReference type="EMBL" id="WVZ51496.1"/>
    </source>
</evidence>
<dbReference type="InterPro" id="IPR013103">
    <property type="entry name" value="RVT_2"/>
</dbReference>
<dbReference type="Proteomes" id="UP001341281">
    <property type="component" value="Chromosome 01"/>
</dbReference>
<dbReference type="CDD" id="cd09272">
    <property type="entry name" value="RNase_HI_RT_Ty1"/>
    <property type="match status" value="2"/>
</dbReference>
<name>A0AAQ3SG97_PASNO</name>
<gene>
    <name evidence="2" type="ORF">U9M48_002640</name>
</gene>
<organism evidence="2 3">
    <name type="scientific">Paspalum notatum var. saurae</name>
    <dbReference type="NCBI Taxonomy" id="547442"/>
    <lineage>
        <taxon>Eukaryota</taxon>
        <taxon>Viridiplantae</taxon>
        <taxon>Streptophyta</taxon>
        <taxon>Embryophyta</taxon>
        <taxon>Tracheophyta</taxon>
        <taxon>Spermatophyta</taxon>
        <taxon>Magnoliopsida</taxon>
        <taxon>Liliopsida</taxon>
        <taxon>Poales</taxon>
        <taxon>Poaceae</taxon>
        <taxon>PACMAD clade</taxon>
        <taxon>Panicoideae</taxon>
        <taxon>Andropogonodae</taxon>
        <taxon>Paspaleae</taxon>
        <taxon>Paspalinae</taxon>
        <taxon>Paspalum</taxon>
    </lineage>
</organism>
<dbReference type="PANTHER" id="PTHR11439">
    <property type="entry name" value="GAG-POL-RELATED RETROTRANSPOSON"/>
    <property type="match status" value="1"/>
</dbReference>
<keyword evidence="3" id="KW-1185">Reference proteome</keyword>
<protein>
    <recommendedName>
        <fullName evidence="1">Reverse transcriptase Ty1/copia-type domain-containing protein</fullName>
    </recommendedName>
</protein>
<dbReference type="Pfam" id="PF07727">
    <property type="entry name" value="RVT_2"/>
    <property type="match status" value="1"/>
</dbReference>
<proteinExistence type="predicted"/>
<evidence type="ECO:0000313" key="3">
    <source>
        <dbReference type="Proteomes" id="UP001341281"/>
    </source>
</evidence>
<dbReference type="AlphaFoldDB" id="A0AAQ3SG97"/>
<feature type="domain" description="Reverse transcriptase Ty1/copia-type" evidence="1">
    <location>
        <begin position="85"/>
        <end position="264"/>
    </location>
</feature>
<dbReference type="PANTHER" id="PTHR11439:SF450">
    <property type="entry name" value="REVERSE TRANSCRIPTASE TY1_COPIA-TYPE DOMAIN-CONTAINING PROTEIN"/>
    <property type="match status" value="1"/>
</dbReference>
<sequence length="506" mass="56245">MEAELTALDTASVEAEWLRELLIDLPVVAKPVPTISMNCDNQTAITKVNNSKDNLKSSRYIRRRLKSTRKLRNSGVIVVDYIHTSRNLADQFTKGLSRKVIDSASIKAATIRIVLSIAVSRGWTLRQLDVKNAFFHGIFEEEVYMKQPPGYEDPTRSQCVCKLDKALYGLKQAPEGLKLHDLGFKGSKAGTSLFFYSQGSTTIFMLIYVDDTIVASSSQEAVAALLLDLKKDFALKDLGDLNYFLGIEVNKTRNGIALTQQKYACVKKGGHVKLQTRSPLGPVDATQYRSVVGALQYLTLTRPDISFPVNKVCQFLNSPTTVHWAAVKRIIRCLKSNIKLGLKICKSDSMLVSAYSDAIWAGCMDDRRSTGGFAVFLGTDLVSWNAKKQATVSRSSTESEYKALANATAEIMWIQTLLQELRVASLATAKLWCDNIGAKYLASNSVFHARTKHIEVDFHFVRESVNNKLLEIDFVPSGDQVADGFTKALSVRQLDNFKYNLNLGKL</sequence>
<dbReference type="EMBL" id="CP144745">
    <property type="protein sequence ID" value="WVZ51496.1"/>
    <property type="molecule type" value="Genomic_DNA"/>
</dbReference>